<dbReference type="eggNOG" id="COG1442">
    <property type="taxonomic scope" value="Bacteria"/>
</dbReference>
<evidence type="ECO:0000313" key="2">
    <source>
        <dbReference type="Proteomes" id="UP000009144"/>
    </source>
</evidence>
<dbReference type="OrthoDB" id="181606at2"/>
<dbReference type="Gene3D" id="3.90.550.10">
    <property type="entry name" value="Spore Coat Polysaccharide Biosynthesis Protein SpsA, Chain A"/>
    <property type="match status" value="1"/>
</dbReference>
<organism evidence="1 2">
    <name type="scientific">Methylophaga nitratireducenticrescens</name>
    <dbReference type="NCBI Taxonomy" id="754476"/>
    <lineage>
        <taxon>Bacteria</taxon>
        <taxon>Pseudomonadati</taxon>
        <taxon>Pseudomonadota</taxon>
        <taxon>Gammaproteobacteria</taxon>
        <taxon>Thiotrichales</taxon>
        <taxon>Piscirickettsiaceae</taxon>
        <taxon>Methylophaga</taxon>
    </lineage>
</organism>
<dbReference type="AlphaFoldDB" id="I1XIM1"/>
<keyword evidence="2" id="KW-1185">Reference proteome</keyword>
<dbReference type="RefSeq" id="WP_014706613.1">
    <property type="nucleotide sequence ID" value="NC_017857.3"/>
</dbReference>
<reference evidence="1 2" key="1">
    <citation type="journal article" date="2012" name="J. Bacteriol.">
        <title>Complete genome sequences of Methylophaga sp. strain JAM1 and Methylophaga sp. strain JAM7.</title>
        <authorList>
            <person name="Villeneuve C."/>
            <person name="Martineau C."/>
            <person name="Mauffrey F."/>
            <person name="Villemur R."/>
        </authorList>
    </citation>
    <scope>NUCLEOTIDE SEQUENCE [LARGE SCALE GENOMIC DNA]</scope>
    <source>
        <strain evidence="1 2">JAM1</strain>
    </source>
</reference>
<proteinExistence type="predicted"/>
<dbReference type="GO" id="GO:0016740">
    <property type="term" value="F:transferase activity"/>
    <property type="evidence" value="ECO:0007669"/>
    <property type="project" value="UniProtKB-KW"/>
</dbReference>
<dbReference type="HOGENOM" id="CLU_072747_0_0_6"/>
<dbReference type="PATRIC" id="fig|754476.3.peg.1394"/>
<gene>
    <name evidence="1" type="ordered locus">Q7A_1410</name>
</gene>
<dbReference type="InterPro" id="IPR029044">
    <property type="entry name" value="Nucleotide-diphossugar_trans"/>
</dbReference>
<evidence type="ECO:0000313" key="1">
    <source>
        <dbReference type="EMBL" id="AFI84240.1"/>
    </source>
</evidence>
<dbReference type="EMBL" id="CP003390">
    <property type="protein sequence ID" value="AFI84240.1"/>
    <property type="molecule type" value="Genomic_DNA"/>
</dbReference>
<name>I1XIM1_METNJ</name>
<accession>I1XIM1</accession>
<dbReference type="STRING" id="754476.Q7A_1410"/>
<keyword evidence="1" id="KW-0808">Transferase</keyword>
<dbReference type="KEGG" id="mej:Q7A_1410"/>
<protein>
    <submittedName>
        <fullName evidence="1">Nucleotide-diphospho-sugar transferase</fullName>
    </submittedName>
</protein>
<reference evidence="1 2" key="2">
    <citation type="journal article" date="2013" name="Int. J. Syst. Evol. Microbiol.">
        <title>Methylophaga nitratireducenticrescens sp. nov. and Methylophaga frappieri sp. nov., isolated from the biofilm of the methanol-fed denitrification system treating the seawater at the Montreal Biodome.</title>
        <authorList>
            <person name="Villeneuve C."/>
            <person name="Martineau C."/>
            <person name="Mauffrey F."/>
            <person name="Villemur R."/>
        </authorList>
    </citation>
    <scope>NUCLEOTIDE SEQUENCE [LARGE SCALE GENOMIC DNA]</scope>
    <source>
        <strain evidence="1 2">JAM1</strain>
    </source>
</reference>
<dbReference type="SUPFAM" id="SSF53448">
    <property type="entry name" value="Nucleotide-diphospho-sugar transferases"/>
    <property type="match status" value="1"/>
</dbReference>
<dbReference type="Proteomes" id="UP000009144">
    <property type="component" value="Chromosome"/>
</dbReference>
<sequence>MKKPKIVYVLVSDPTDHFTEMAILSVYCARQYSPLCNIEIVMDRQTYEGLSGYRSSIINMVDYYKVVDINADNNAFKSRYIKTKLRELVKDDFLYVDIDAVPVSELSDIFKKQADIAMAYDYNVSPKKFILHDFERISYDKNNWPLPAEFFNSGVMLTKDNSSVRKLFSSWHELWHENQKLGLHKDQPPLHEAIRKNSIKLEVLEPEWNMMIGLQTGVGAKNPKVYHYSTVRFETRNDTYFHEIVRNMKINEEIDLSLLRKIISDKYPWTNSESIRLNFAAGKYYKMLSILLKKVKTVILR</sequence>